<sequence length="262" mass="29213">MGIFVYREYEYEYIHLIRISEYEYEYIHLSCISSIPFLVIVSHPTNQVLGVSNPSHGLAQCWVIEIFFGRKAPLSCPLALLWPISAVNGSIGIVLKSRIGTELQKKLFLIHIYSESLPEQVSVCPGRISQGPDRNGARSYLEHYPVQSNATMSLRRSLPVGRGCRPRRRPLLFAAMEKSTGPRAAASGHRRRARACAHGAAELRDDRAQEEFSVAQARQHDRARQFVRVRLPAARCATSASSGQGSRNVGDLQTSVVLISQQ</sequence>
<organism evidence="1 2">
    <name type="scientific">Nesidiocoris tenuis</name>
    <dbReference type="NCBI Taxonomy" id="355587"/>
    <lineage>
        <taxon>Eukaryota</taxon>
        <taxon>Metazoa</taxon>
        <taxon>Ecdysozoa</taxon>
        <taxon>Arthropoda</taxon>
        <taxon>Hexapoda</taxon>
        <taxon>Insecta</taxon>
        <taxon>Pterygota</taxon>
        <taxon>Neoptera</taxon>
        <taxon>Paraneoptera</taxon>
        <taxon>Hemiptera</taxon>
        <taxon>Heteroptera</taxon>
        <taxon>Panheteroptera</taxon>
        <taxon>Cimicomorpha</taxon>
        <taxon>Miridae</taxon>
        <taxon>Dicyphina</taxon>
        <taxon>Nesidiocoris</taxon>
    </lineage>
</organism>
<gene>
    <name evidence="1" type="ORF">NTEN_LOCUS7915</name>
</gene>
<evidence type="ECO:0000313" key="1">
    <source>
        <dbReference type="EMBL" id="CAB0002128.1"/>
    </source>
</evidence>
<proteinExistence type="predicted"/>
<protein>
    <submittedName>
        <fullName evidence="1">Uncharacterized protein</fullName>
    </submittedName>
</protein>
<dbReference type="AlphaFoldDB" id="A0A6H5GGW2"/>
<accession>A0A6H5GGW2</accession>
<reference evidence="1 2" key="1">
    <citation type="submission" date="2020-02" db="EMBL/GenBank/DDBJ databases">
        <authorList>
            <person name="Ferguson B K."/>
        </authorList>
    </citation>
    <scope>NUCLEOTIDE SEQUENCE [LARGE SCALE GENOMIC DNA]</scope>
</reference>
<dbReference type="OrthoDB" id="196717at2759"/>
<dbReference type="EMBL" id="CADCXU010011944">
    <property type="protein sequence ID" value="CAB0002128.1"/>
    <property type="molecule type" value="Genomic_DNA"/>
</dbReference>
<name>A0A6H5GGW2_9HEMI</name>
<evidence type="ECO:0000313" key="2">
    <source>
        <dbReference type="Proteomes" id="UP000479000"/>
    </source>
</evidence>
<keyword evidence="2" id="KW-1185">Reference proteome</keyword>
<dbReference type="Proteomes" id="UP000479000">
    <property type="component" value="Unassembled WGS sequence"/>
</dbReference>